<evidence type="ECO:0008006" key="10">
    <source>
        <dbReference type="Google" id="ProtNLM"/>
    </source>
</evidence>
<keyword evidence="9" id="KW-1185">Reference proteome</keyword>
<evidence type="ECO:0000256" key="5">
    <source>
        <dbReference type="ARBA" id="ARBA00022989"/>
    </source>
</evidence>
<feature type="transmembrane region" description="Helical" evidence="7">
    <location>
        <begin position="167"/>
        <end position="185"/>
    </location>
</feature>
<keyword evidence="4 7" id="KW-0812">Transmembrane</keyword>
<feature type="transmembrane region" description="Helical" evidence="7">
    <location>
        <begin position="197"/>
        <end position="217"/>
    </location>
</feature>
<dbReference type="OrthoDB" id="9810457at2"/>
<dbReference type="Pfam" id="PF03547">
    <property type="entry name" value="Mem_trans"/>
    <property type="match status" value="1"/>
</dbReference>
<evidence type="ECO:0000256" key="2">
    <source>
        <dbReference type="ARBA" id="ARBA00022448"/>
    </source>
</evidence>
<dbReference type="EMBL" id="SLWY01000009">
    <property type="protein sequence ID" value="TCO81163.1"/>
    <property type="molecule type" value="Genomic_DNA"/>
</dbReference>
<evidence type="ECO:0000256" key="1">
    <source>
        <dbReference type="ARBA" id="ARBA00004141"/>
    </source>
</evidence>
<comment type="subcellular location">
    <subcellularLocation>
        <location evidence="1">Membrane</location>
        <topology evidence="1">Multi-pass membrane protein</topology>
    </subcellularLocation>
</comment>
<name>A0A4V2SCY3_9GAMM</name>
<dbReference type="Proteomes" id="UP000295765">
    <property type="component" value="Unassembled WGS sequence"/>
</dbReference>
<protein>
    <recommendedName>
        <fullName evidence="10">Permease</fullName>
    </recommendedName>
</protein>
<dbReference type="GO" id="GO:0016020">
    <property type="term" value="C:membrane"/>
    <property type="evidence" value="ECO:0007669"/>
    <property type="project" value="UniProtKB-SubCell"/>
</dbReference>
<organism evidence="8 9">
    <name type="scientific">Plasticicumulans lactativorans</name>
    <dbReference type="NCBI Taxonomy" id="1133106"/>
    <lineage>
        <taxon>Bacteria</taxon>
        <taxon>Pseudomonadati</taxon>
        <taxon>Pseudomonadota</taxon>
        <taxon>Gammaproteobacteria</taxon>
        <taxon>Candidatus Competibacteraceae</taxon>
        <taxon>Plasticicumulans</taxon>
    </lineage>
</organism>
<keyword evidence="6 7" id="KW-0472">Membrane</keyword>
<feature type="transmembrane region" description="Helical" evidence="7">
    <location>
        <begin position="256"/>
        <end position="276"/>
    </location>
</feature>
<feature type="transmembrane region" description="Helical" evidence="7">
    <location>
        <begin position="6"/>
        <end position="22"/>
    </location>
</feature>
<reference evidence="8 9" key="1">
    <citation type="submission" date="2019-03" db="EMBL/GenBank/DDBJ databases">
        <title>Genomic Encyclopedia of Type Strains, Phase IV (KMG-IV): sequencing the most valuable type-strain genomes for metagenomic binning, comparative biology and taxonomic classification.</title>
        <authorList>
            <person name="Goeker M."/>
        </authorList>
    </citation>
    <scope>NUCLEOTIDE SEQUENCE [LARGE SCALE GENOMIC DNA]</scope>
    <source>
        <strain evidence="8 9">DSM 25287</strain>
    </source>
</reference>
<dbReference type="AlphaFoldDB" id="A0A4V2SCY3"/>
<feature type="transmembrane region" description="Helical" evidence="7">
    <location>
        <begin position="229"/>
        <end position="250"/>
    </location>
</feature>
<evidence type="ECO:0000256" key="4">
    <source>
        <dbReference type="ARBA" id="ARBA00022692"/>
    </source>
</evidence>
<gene>
    <name evidence="8" type="ORF">EV699_1093</name>
</gene>
<keyword evidence="2" id="KW-0813">Transport</keyword>
<feature type="transmembrane region" description="Helical" evidence="7">
    <location>
        <begin position="34"/>
        <end position="53"/>
    </location>
</feature>
<evidence type="ECO:0000256" key="6">
    <source>
        <dbReference type="ARBA" id="ARBA00023136"/>
    </source>
</evidence>
<evidence type="ECO:0000313" key="9">
    <source>
        <dbReference type="Proteomes" id="UP000295765"/>
    </source>
</evidence>
<dbReference type="RefSeq" id="WP_132541693.1">
    <property type="nucleotide sequence ID" value="NZ_SLWY01000009.1"/>
</dbReference>
<feature type="transmembrane region" description="Helical" evidence="7">
    <location>
        <begin position="288"/>
        <end position="308"/>
    </location>
</feature>
<keyword evidence="3" id="KW-1003">Cell membrane</keyword>
<sequence length="316" mass="33314">MLDVIAVTAPIFIIMAIGYAAVRADLLAKAELRALGKFVINFALPALILKALSQRPIAEILNVPYLAVYALGSVTVMLGGVAVAYFIRRRSLPVSALYGTGMAFPNSGFIGYPIVLQVLGAPGLVALTLTMIVENMVLMPLAILLMESRAGSGDKAYRVALAAFARLFRSPIILAIVAGFLLASFDLHPPAPVARVIDMLAAASGAVALFVIGGNLVGLEVKGMFGDVALIMVGKLLLHPLAVFAALQLVPAFDPTLQRAAVMFACSPMMSIYPILGQKYGQEGFCSAALMATTTASFVTISSFLWLIEASGYFAR</sequence>
<feature type="transmembrane region" description="Helical" evidence="7">
    <location>
        <begin position="121"/>
        <end position="146"/>
    </location>
</feature>
<dbReference type="PANTHER" id="PTHR36838">
    <property type="entry name" value="AUXIN EFFLUX CARRIER FAMILY PROTEIN"/>
    <property type="match status" value="1"/>
</dbReference>
<feature type="transmembrane region" description="Helical" evidence="7">
    <location>
        <begin position="94"/>
        <end position="115"/>
    </location>
</feature>
<keyword evidence="5 7" id="KW-1133">Transmembrane helix</keyword>
<evidence type="ECO:0000256" key="3">
    <source>
        <dbReference type="ARBA" id="ARBA00022475"/>
    </source>
</evidence>
<evidence type="ECO:0000313" key="8">
    <source>
        <dbReference type="EMBL" id="TCO81163.1"/>
    </source>
</evidence>
<evidence type="ECO:0000256" key="7">
    <source>
        <dbReference type="SAM" id="Phobius"/>
    </source>
</evidence>
<dbReference type="InterPro" id="IPR004776">
    <property type="entry name" value="Mem_transp_PIN-like"/>
</dbReference>
<feature type="transmembrane region" description="Helical" evidence="7">
    <location>
        <begin position="65"/>
        <end position="87"/>
    </location>
</feature>
<dbReference type="PANTHER" id="PTHR36838:SF3">
    <property type="entry name" value="TRANSPORTER AUXIN EFFLUX CARRIER EC FAMILY"/>
    <property type="match status" value="1"/>
</dbReference>
<accession>A0A4V2SCY3</accession>
<proteinExistence type="predicted"/>
<comment type="caution">
    <text evidence="8">The sequence shown here is derived from an EMBL/GenBank/DDBJ whole genome shotgun (WGS) entry which is preliminary data.</text>
</comment>
<dbReference type="GO" id="GO:0055085">
    <property type="term" value="P:transmembrane transport"/>
    <property type="evidence" value="ECO:0007669"/>
    <property type="project" value="InterPro"/>
</dbReference>